<name>A0ABQ2HM56_9BACT</name>
<feature type="region of interest" description="Disordered" evidence="1">
    <location>
        <begin position="51"/>
        <end position="72"/>
    </location>
</feature>
<dbReference type="RefSeq" id="WP_019945521.1">
    <property type="nucleotide sequence ID" value="NZ_BMLI01000001.1"/>
</dbReference>
<proteinExistence type="predicted"/>
<accession>A0ABQ2HM56</accession>
<evidence type="ECO:0000256" key="1">
    <source>
        <dbReference type="SAM" id="MobiDB-lite"/>
    </source>
</evidence>
<evidence type="ECO:0000313" key="2">
    <source>
        <dbReference type="EMBL" id="GGM82726.1"/>
    </source>
</evidence>
<sequence>MSTETVKYVRLQGNANLGIADDGRLTLHMCQPERVPLPGVEPIFFSFIPGTAKGSVPSNQETPKTPASDTNPPLRFLNIDMLVQFNRKDFDRYQPLWDIIQPELTWDNAWEPTPETMPNMNPTGPPKP</sequence>
<feature type="region of interest" description="Disordered" evidence="1">
    <location>
        <begin position="109"/>
        <end position="128"/>
    </location>
</feature>
<organism evidence="2 3">
    <name type="scientific">Dyadobacter beijingensis</name>
    <dbReference type="NCBI Taxonomy" id="365489"/>
    <lineage>
        <taxon>Bacteria</taxon>
        <taxon>Pseudomonadati</taxon>
        <taxon>Bacteroidota</taxon>
        <taxon>Cytophagia</taxon>
        <taxon>Cytophagales</taxon>
        <taxon>Spirosomataceae</taxon>
        <taxon>Dyadobacter</taxon>
    </lineage>
</organism>
<keyword evidence="3" id="KW-1185">Reference proteome</keyword>
<gene>
    <name evidence="2" type="ORF">GCM10010967_13000</name>
</gene>
<comment type="caution">
    <text evidence="2">The sequence shown here is derived from an EMBL/GenBank/DDBJ whole genome shotgun (WGS) entry which is preliminary data.</text>
</comment>
<protein>
    <submittedName>
        <fullName evidence="2">Uncharacterized protein</fullName>
    </submittedName>
</protein>
<dbReference type="EMBL" id="BMLI01000001">
    <property type="protein sequence ID" value="GGM82726.1"/>
    <property type="molecule type" value="Genomic_DNA"/>
</dbReference>
<reference evidence="3" key="1">
    <citation type="journal article" date="2019" name="Int. J. Syst. Evol. Microbiol.">
        <title>The Global Catalogue of Microorganisms (GCM) 10K type strain sequencing project: providing services to taxonomists for standard genome sequencing and annotation.</title>
        <authorList>
            <consortium name="The Broad Institute Genomics Platform"/>
            <consortium name="The Broad Institute Genome Sequencing Center for Infectious Disease"/>
            <person name="Wu L."/>
            <person name="Ma J."/>
        </authorList>
    </citation>
    <scope>NUCLEOTIDE SEQUENCE [LARGE SCALE GENOMIC DNA]</scope>
    <source>
        <strain evidence="3">CGMCC 1.6375</strain>
    </source>
</reference>
<dbReference type="Proteomes" id="UP000632339">
    <property type="component" value="Unassembled WGS sequence"/>
</dbReference>
<feature type="compositionally biased region" description="Low complexity" evidence="1">
    <location>
        <begin position="111"/>
        <end position="122"/>
    </location>
</feature>
<evidence type="ECO:0000313" key="3">
    <source>
        <dbReference type="Proteomes" id="UP000632339"/>
    </source>
</evidence>
<feature type="compositionally biased region" description="Polar residues" evidence="1">
    <location>
        <begin position="56"/>
        <end position="71"/>
    </location>
</feature>